<keyword evidence="2" id="KW-1185">Reference proteome</keyword>
<evidence type="ECO:0000313" key="2">
    <source>
        <dbReference type="Proteomes" id="UP000654075"/>
    </source>
</evidence>
<accession>A0A813H2R7</accession>
<proteinExistence type="predicted"/>
<dbReference type="EMBL" id="CAJNNV010030256">
    <property type="protein sequence ID" value="CAE8631955.1"/>
    <property type="molecule type" value="Genomic_DNA"/>
</dbReference>
<dbReference type="AlphaFoldDB" id="A0A813H2R7"/>
<sequence>MQADNDWKVVMSTITAELNWPLLRRLGAEGCLPLSVIHCKVINLSVTAFIVPVSAAGEQRLMKMKGVGKLKVIMLHKLHEVLSIRRRLTGKAMRANPWRHRGHVSIGIKPYDANCLARELVNDIKELLPMRTTHFFAQPLPWCINTAKRYMQRSCHNLDEEHTITDGMYREAGI</sequence>
<comment type="caution">
    <text evidence="1">The sequence shown here is derived from an EMBL/GenBank/DDBJ whole genome shotgun (WGS) entry which is preliminary data.</text>
</comment>
<evidence type="ECO:0000313" key="1">
    <source>
        <dbReference type="EMBL" id="CAE8631955.1"/>
    </source>
</evidence>
<reference evidence="1" key="1">
    <citation type="submission" date="2021-02" db="EMBL/GenBank/DDBJ databases">
        <authorList>
            <person name="Dougan E. K."/>
            <person name="Rhodes N."/>
            <person name="Thang M."/>
            <person name="Chan C."/>
        </authorList>
    </citation>
    <scope>NUCLEOTIDE SEQUENCE</scope>
</reference>
<organism evidence="1 2">
    <name type="scientific">Polarella glacialis</name>
    <name type="common">Dinoflagellate</name>
    <dbReference type="NCBI Taxonomy" id="89957"/>
    <lineage>
        <taxon>Eukaryota</taxon>
        <taxon>Sar</taxon>
        <taxon>Alveolata</taxon>
        <taxon>Dinophyceae</taxon>
        <taxon>Suessiales</taxon>
        <taxon>Suessiaceae</taxon>
        <taxon>Polarella</taxon>
    </lineage>
</organism>
<name>A0A813H2R7_POLGL</name>
<dbReference type="Proteomes" id="UP000654075">
    <property type="component" value="Unassembled WGS sequence"/>
</dbReference>
<protein>
    <submittedName>
        <fullName evidence="1">Uncharacterized protein</fullName>
    </submittedName>
</protein>
<gene>
    <name evidence="1" type="ORF">PGLA1383_LOCUS47954</name>
</gene>